<organism evidence="2 3">
    <name type="scientific">Salmonella phage SPHG3</name>
    <dbReference type="NCBI Taxonomy" id="2801526"/>
    <lineage>
        <taxon>Viruses</taxon>
        <taxon>Duplodnaviria</taxon>
        <taxon>Heunggongvirae</taxon>
        <taxon>Uroviricota</taxon>
        <taxon>Caudoviricetes</taxon>
        <taxon>Pantevenvirales</taxon>
        <taxon>Ackermannviridae</taxon>
        <taxon>Cvivirinae</taxon>
        <taxon>Kuttervirus</taxon>
        <taxon>Kuttervirus STW77</taxon>
    </lineage>
</organism>
<protein>
    <submittedName>
        <fullName evidence="2">Uncharacterized protein</fullName>
    </submittedName>
</protein>
<accession>A0A7T7Z842</accession>
<proteinExistence type="predicted"/>
<name>A0A7T7Z842_9CAUD</name>
<feature type="compositionally biased region" description="Basic and acidic residues" evidence="1">
    <location>
        <begin position="120"/>
        <end position="130"/>
    </location>
</feature>
<dbReference type="EMBL" id="MW388005">
    <property type="protein sequence ID" value="QQO38982.1"/>
    <property type="molecule type" value="Genomic_DNA"/>
</dbReference>
<evidence type="ECO:0000313" key="2">
    <source>
        <dbReference type="EMBL" id="QQO38982.1"/>
    </source>
</evidence>
<feature type="compositionally biased region" description="Acidic residues" evidence="1">
    <location>
        <begin position="137"/>
        <end position="149"/>
    </location>
</feature>
<sequence length="149" mass="17381">MVNFPNLILKKNQHTIQVLLVLSLTYKESRTISSIESMPTWTSSILNWERFITQIVKTSLKIIVNVFNKWVMNHHYPTFTIGIQLMAKETLNNENSNFAEWHTELERVARSQHGSAADADAWREDYESGKTPRQAWEDEWGWDDADSNP</sequence>
<dbReference type="Proteomes" id="UP000595307">
    <property type="component" value="Segment"/>
</dbReference>
<feature type="region of interest" description="Disordered" evidence="1">
    <location>
        <begin position="110"/>
        <end position="149"/>
    </location>
</feature>
<reference evidence="2 3" key="1">
    <citation type="submission" date="2020-12" db="EMBL/GenBank/DDBJ databases">
        <authorList>
            <person name="Esmael A."/>
        </authorList>
    </citation>
    <scope>NUCLEOTIDE SEQUENCE [LARGE SCALE GENOMIC DNA]</scope>
</reference>
<evidence type="ECO:0000313" key="3">
    <source>
        <dbReference type="Proteomes" id="UP000595307"/>
    </source>
</evidence>
<evidence type="ECO:0000256" key="1">
    <source>
        <dbReference type="SAM" id="MobiDB-lite"/>
    </source>
</evidence>